<dbReference type="PRINTS" id="PR02051">
    <property type="entry name" value="PROTEINF175"/>
</dbReference>
<evidence type="ECO:0000313" key="1">
    <source>
        <dbReference type="EMBL" id="CAK9319838.1"/>
    </source>
</evidence>
<evidence type="ECO:0000313" key="2">
    <source>
        <dbReference type="Proteomes" id="UP001642487"/>
    </source>
</evidence>
<dbReference type="InterPro" id="IPR023238">
    <property type="entry name" value="FAM175"/>
</dbReference>
<dbReference type="EMBL" id="OZ021738">
    <property type="protein sequence ID" value="CAK9319838.1"/>
    <property type="molecule type" value="Genomic_DNA"/>
</dbReference>
<organism evidence="1 2">
    <name type="scientific">Citrullus colocynthis</name>
    <name type="common">colocynth</name>
    <dbReference type="NCBI Taxonomy" id="252529"/>
    <lineage>
        <taxon>Eukaryota</taxon>
        <taxon>Viridiplantae</taxon>
        <taxon>Streptophyta</taxon>
        <taxon>Embryophyta</taxon>
        <taxon>Tracheophyta</taxon>
        <taxon>Spermatophyta</taxon>
        <taxon>Magnoliopsida</taxon>
        <taxon>eudicotyledons</taxon>
        <taxon>Gunneridae</taxon>
        <taxon>Pentapetalae</taxon>
        <taxon>rosids</taxon>
        <taxon>fabids</taxon>
        <taxon>Cucurbitales</taxon>
        <taxon>Cucurbitaceae</taxon>
        <taxon>Benincaseae</taxon>
        <taxon>Citrullus</taxon>
    </lineage>
</organism>
<protein>
    <submittedName>
        <fullName evidence="1">Uncharacterized protein</fullName>
    </submittedName>
</protein>
<dbReference type="Proteomes" id="UP001642487">
    <property type="component" value="Chromosome 4"/>
</dbReference>
<proteinExistence type="predicted"/>
<sequence>MEDKSLQKVAISGPILASLIQRFSSSSGAVDGLLFGHVSDVTPLSLSDDSSSSTNTEPSLRVATITGFLCSGTTNSFYDSLGRVDSKSLNCFLDRHQTDGQAQPHDSLLGWFAGRRRTQLRPSMREYLVSSSLSSMKQLSFPVKDAVNPTNLIPSVFLLLTSPLSDQIIHTHEYRAFQFRSSNEFFEPKSIDIVNIGPAFRSHYGSFTPNSPFPHLLCEMRASPMNEDKNDENLNLMKQNSKDQKQMNEVAEGFEVGNLTRLLGSEAANYTAGLEDLYEKMLAKTESLARLVEKSSAQVLEQENHIRKLRYKVARYPGFENEVGGVHPIFSHFLPTLFILFSCAAMFYNLSGLINSMLCLEHADADLNAACCGHYNGDFLSCMELPSSPEKS</sequence>
<accession>A0ABP0YL77</accession>
<reference evidence="1 2" key="1">
    <citation type="submission" date="2024-03" db="EMBL/GenBank/DDBJ databases">
        <authorList>
            <person name="Gkanogiannis A."/>
            <person name="Becerra Lopez-Lavalle L."/>
        </authorList>
    </citation>
    <scope>NUCLEOTIDE SEQUENCE [LARGE SCALE GENOMIC DNA]</scope>
</reference>
<dbReference type="PANTHER" id="PTHR31728">
    <property type="entry name" value="ABRAXAS FAMILY MEMBER"/>
    <property type="match status" value="1"/>
</dbReference>
<dbReference type="CDD" id="cd23656">
    <property type="entry name" value="Abraxas_plant"/>
    <property type="match status" value="1"/>
</dbReference>
<gene>
    <name evidence="1" type="ORF">CITCOLO1_LOCUS11857</name>
</gene>
<dbReference type="Pfam" id="PF21125">
    <property type="entry name" value="MPN_2A_DUB_like"/>
    <property type="match status" value="1"/>
</dbReference>
<keyword evidence="2" id="KW-1185">Reference proteome</keyword>
<dbReference type="InterPro" id="IPR023241">
    <property type="entry name" value="FAM175_plant"/>
</dbReference>
<dbReference type="PANTHER" id="PTHR31728:SF5">
    <property type="entry name" value="OS07G0540200 PROTEIN"/>
    <property type="match status" value="1"/>
</dbReference>
<name>A0ABP0YL77_9ROSI</name>
<dbReference type="PRINTS" id="PR02054">
    <property type="entry name" value="FAM175PLANT"/>
</dbReference>